<evidence type="ECO:0000313" key="10">
    <source>
        <dbReference type="Proteomes" id="UP001497444"/>
    </source>
</evidence>
<proteinExistence type="predicted"/>
<accession>A0ABP0WWV6</accession>
<dbReference type="EMBL" id="OZ020099">
    <property type="protein sequence ID" value="CAK9271344.1"/>
    <property type="molecule type" value="Genomic_DNA"/>
</dbReference>
<evidence type="ECO:0000256" key="1">
    <source>
        <dbReference type="ARBA" id="ARBA00022527"/>
    </source>
</evidence>
<dbReference type="SMART" id="SM00220">
    <property type="entry name" value="S_TKc"/>
    <property type="match status" value="2"/>
</dbReference>
<dbReference type="InterPro" id="IPR000719">
    <property type="entry name" value="Prot_kinase_dom"/>
</dbReference>
<organism evidence="9 10">
    <name type="scientific">Sphagnum jensenii</name>
    <dbReference type="NCBI Taxonomy" id="128206"/>
    <lineage>
        <taxon>Eukaryota</taxon>
        <taxon>Viridiplantae</taxon>
        <taxon>Streptophyta</taxon>
        <taxon>Embryophyta</taxon>
        <taxon>Bryophyta</taxon>
        <taxon>Sphagnophytina</taxon>
        <taxon>Sphagnopsida</taxon>
        <taxon>Sphagnales</taxon>
        <taxon>Sphagnaceae</taxon>
        <taxon>Sphagnum</taxon>
    </lineage>
</organism>
<evidence type="ECO:0000256" key="5">
    <source>
        <dbReference type="ARBA" id="ARBA00022840"/>
    </source>
</evidence>
<gene>
    <name evidence="9" type="ORF">CSSPJE1EN1_LOCUS16822</name>
</gene>
<evidence type="ECO:0000256" key="3">
    <source>
        <dbReference type="ARBA" id="ARBA00022741"/>
    </source>
</evidence>
<evidence type="ECO:0000256" key="6">
    <source>
        <dbReference type="PROSITE-ProRule" id="PRU10141"/>
    </source>
</evidence>
<dbReference type="PROSITE" id="PS00107">
    <property type="entry name" value="PROTEIN_KINASE_ATP"/>
    <property type="match status" value="1"/>
</dbReference>
<dbReference type="InterPro" id="IPR001245">
    <property type="entry name" value="Ser-Thr/Tyr_kinase_cat_dom"/>
</dbReference>
<dbReference type="Gene3D" id="1.10.510.10">
    <property type="entry name" value="Transferase(Phosphotransferase) domain 1"/>
    <property type="match status" value="3"/>
</dbReference>
<dbReference type="InterPro" id="IPR008271">
    <property type="entry name" value="Ser/Thr_kinase_AS"/>
</dbReference>
<keyword evidence="5 6" id="KW-0067">ATP-binding</keyword>
<keyword evidence="4" id="KW-0418">Kinase</keyword>
<dbReference type="Pfam" id="PF00069">
    <property type="entry name" value="Pkinase"/>
    <property type="match status" value="1"/>
</dbReference>
<dbReference type="Pfam" id="PF07714">
    <property type="entry name" value="PK_Tyr_Ser-Thr"/>
    <property type="match status" value="2"/>
</dbReference>
<dbReference type="InterPro" id="IPR011009">
    <property type="entry name" value="Kinase-like_dom_sf"/>
</dbReference>
<keyword evidence="2" id="KW-0808">Transferase</keyword>
<dbReference type="SUPFAM" id="SSF56112">
    <property type="entry name" value="Protein kinase-like (PK-like)"/>
    <property type="match status" value="2"/>
</dbReference>
<evidence type="ECO:0000313" key="9">
    <source>
        <dbReference type="EMBL" id="CAK9271344.1"/>
    </source>
</evidence>
<evidence type="ECO:0000256" key="7">
    <source>
        <dbReference type="SAM" id="MobiDB-lite"/>
    </source>
</evidence>
<dbReference type="Proteomes" id="UP001497444">
    <property type="component" value="Chromosome 4"/>
</dbReference>
<evidence type="ECO:0000259" key="8">
    <source>
        <dbReference type="PROSITE" id="PS50011"/>
    </source>
</evidence>
<sequence length="854" mass="95242">MSELEGQIVENLLKLIPNVGNKKSTECWHTIDPQELVNIKSIGKGTAGEIFEVRWLGQRFARKFIRGKMKIIFHRELASLVGLSHPNIVKVFGVSSNNQGNSIVMELMDADLRAYMEARMRFSKQVPFGLAVAVDILLQIAEGMEYLHKRQRVHMDLKSRNILVNSEQDQQMAKAGYLQAKVADFGLANAKPKNVTSEEIYNVGSTEWMAPELIRLHNANAAEERLDRDDKTTPVRNLDLYAADVYSYAITCYEILTGKHPFKAELDPCELKFQIKFQHVRPDLPDSLPPYLVTLIKRSWNRDARKRPTFSHICTELRHLKAVLMRGGEELLQALQSPTYSEDSCSLGGNLPVLWNTIGGVDEQQGEIATVDLLKLKPSALDENRSNHKLTSLSPGELDIIRPLGQGTYGTVFETRWLGKSYAMKTFAASETKSYEREVEILQKLSHPNIVQILHSVEPHGFLMELMSTDLRTYMGQILGSEDQTQVSRMSSDKDQGPFNLAVALDIMLQIAEGINYLHESDVVHRDLKATNILVTVDSQSPERYVDVKLADFGVSEFTGTSEQTINVGTIPYMAPEVFGLDDPEVFGLDDPEVFGLDDPEVFSLDDPEVFGLDDPEVFGLDDSELGFPTVKYPFKADVYSFAITSSEILTGQIPFRDIQRQIMKGLRPTLPTSLPPKLVSLIKKCWSGDPRQRPGFSDICMELTSLKSVHTITGGELITQPLELSSASASGLEISSTLDSVGQGEIGKESEMTTSSTVDMEMTTSPGESISSPLALCQPAIPEKFKEGGNISIQTWLNSMEDYFDVGNQPPNKKVDLAITYLEPNVGQKWRNIAQNLRSEVKIPKIGMFSVQL</sequence>
<feature type="domain" description="Protein kinase" evidence="8">
    <location>
        <begin position="398"/>
        <end position="714"/>
    </location>
</feature>
<feature type="domain" description="Protein kinase" evidence="8">
    <location>
        <begin position="36"/>
        <end position="322"/>
    </location>
</feature>
<dbReference type="PANTHER" id="PTHR44329">
    <property type="entry name" value="SERINE/THREONINE-PROTEIN KINASE TNNI3K-RELATED"/>
    <property type="match status" value="1"/>
</dbReference>
<evidence type="ECO:0000256" key="2">
    <source>
        <dbReference type="ARBA" id="ARBA00022679"/>
    </source>
</evidence>
<dbReference type="Gene3D" id="3.30.200.20">
    <property type="entry name" value="Phosphorylase Kinase, domain 1"/>
    <property type="match status" value="1"/>
</dbReference>
<feature type="compositionally biased region" description="Polar residues" evidence="7">
    <location>
        <begin position="753"/>
        <end position="773"/>
    </location>
</feature>
<dbReference type="PANTHER" id="PTHR44329:SF260">
    <property type="entry name" value="PROTEIN KINASE DOMAIN-CONTAINING PROTEIN"/>
    <property type="match status" value="1"/>
</dbReference>
<dbReference type="PROSITE" id="PS50011">
    <property type="entry name" value="PROTEIN_KINASE_DOM"/>
    <property type="match status" value="2"/>
</dbReference>
<protein>
    <recommendedName>
        <fullName evidence="8">Protein kinase domain-containing protein</fullName>
    </recommendedName>
</protein>
<dbReference type="InterPro" id="IPR017441">
    <property type="entry name" value="Protein_kinase_ATP_BS"/>
</dbReference>
<name>A0ABP0WWV6_9BRYO</name>
<dbReference type="PROSITE" id="PS00108">
    <property type="entry name" value="PROTEIN_KINASE_ST"/>
    <property type="match status" value="1"/>
</dbReference>
<dbReference type="InterPro" id="IPR051681">
    <property type="entry name" value="Ser/Thr_Kinases-Pseudokinases"/>
</dbReference>
<reference evidence="9" key="1">
    <citation type="submission" date="2024-02" db="EMBL/GenBank/DDBJ databases">
        <authorList>
            <consortium name="ELIXIR-Norway"/>
            <consortium name="Elixir Norway"/>
        </authorList>
    </citation>
    <scope>NUCLEOTIDE SEQUENCE</scope>
</reference>
<feature type="binding site" evidence="6">
    <location>
        <position position="425"/>
    </location>
    <ligand>
        <name>ATP</name>
        <dbReference type="ChEBI" id="CHEBI:30616"/>
    </ligand>
</feature>
<keyword evidence="10" id="KW-1185">Reference proteome</keyword>
<keyword evidence="1" id="KW-0723">Serine/threonine-protein kinase</keyword>
<feature type="region of interest" description="Disordered" evidence="7">
    <location>
        <begin position="741"/>
        <end position="773"/>
    </location>
</feature>
<evidence type="ECO:0000256" key="4">
    <source>
        <dbReference type="ARBA" id="ARBA00022777"/>
    </source>
</evidence>
<keyword evidence="3 6" id="KW-0547">Nucleotide-binding</keyword>